<evidence type="ECO:0000313" key="2">
    <source>
        <dbReference type="Proteomes" id="UP000199529"/>
    </source>
</evidence>
<dbReference type="AlphaFoldDB" id="A0A1H3RGW5"/>
<feature type="non-terminal residue" evidence="1">
    <location>
        <position position="52"/>
    </location>
</feature>
<accession>A0A1H3RGW5</accession>
<name>A0A1H3RGW5_9PSEU</name>
<gene>
    <name evidence="1" type="ORF">SAMN05216215_10541</name>
</gene>
<dbReference type="Proteomes" id="UP000199529">
    <property type="component" value="Unassembled WGS sequence"/>
</dbReference>
<evidence type="ECO:0000313" key="1">
    <source>
        <dbReference type="EMBL" id="SDZ24585.1"/>
    </source>
</evidence>
<proteinExistence type="predicted"/>
<keyword evidence="2" id="KW-1185">Reference proteome</keyword>
<reference evidence="2" key="1">
    <citation type="submission" date="2016-10" db="EMBL/GenBank/DDBJ databases">
        <authorList>
            <person name="Varghese N."/>
            <person name="Submissions S."/>
        </authorList>
    </citation>
    <scope>NUCLEOTIDE SEQUENCE [LARGE SCALE GENOMIC DNA]</scope>
    <source>
        <strain evidence="2">CGMCC 4.3530</strain>
    </source>
</reference>
<dbReference type="EMBL" id="FNOK01000054">
    <property type="protein sequence ID" value="SDZ24585.1"/>
    <property type="molecule type" value="Genomic_DNA"/>
</dbReference>
<sequence>MRDALTERGKSGEDRQALLDELLDIIFDLGLDDERIGGLIRGERIGWPRLRS</sequence>
<organism evidence="1 2">
    <name type="scientific">Saccharopolyspora shandongensis</name>
    <dbReference type="NCBI Taxonomy" id="418495"/>
    <lineage>
        <taxon>Bacteria</taxon>
        <taxon>Bacillati</taxon>
        <taxon>Actinomycetota</taxon>
        <taxon>Actinomycetes</taxon>
        <taxon>Pseudonocardiales</taxon>
        <taxon>Pseudonocardiaceae</taxon>
        <taxon>Saccharopolyspora</taxon>
    </lineage>
</organism>
<protein>
    <submittedName>
        <fullName evidence="1">Uncharacterized protein</fullName>
    </submittedName>
</protein>